<proteinExistence type="predicted"/>
<feature type="domain" description="Major facilitator superfamily (MFS) profile" evidence="6">
    <location>
        <begin position="83"/>
        <end position="455"/>
    </location>
</feature>
<organism evidence="7">
    <name type="scientific">freshwater metagenome</name>
    <dbReference type="NCBI Taxonomy" id="449393"/>
    <lineage>
        <taxon>unclassified sequences</taxon>
        <taxon>metagenomes</taxon>
        <taxon>ecological metagenomes</taxon>
    </lineage>
</organism>
<feature type="transmembrane region" description="Helical" evidence="5">
    <location>
        <begin position="121"/>
        <end position="139"/>
    </location>
</feature>
<evidence type="ECO:0000256" key="2">
    <source>
        <dbReference type="ARBA" id="ARBA00022692"/>
    </source>
</evidence>
<feature type="transmembrane region" description="Helical" evidence="5">
    <location>
        <begin position="151"/>
        <end position="172"/>
    </location>
</feature>
<feature type="transmembrane region" description="Helical" evidence="5">
    <location>
        <begin position="429"/>
        <end position="449"/>
    </location>
</feature>
<keyword evidence="2 5" id="KW-0812">Transmembrane</keyword>
<evidence type="ECO:0000256" key="4">
    <source>
        <dbReference type="ARBA" id="ARBA00023136"/>
    </source>
</evidence>
<sequence>MPGPGDLVFTQAAGAFTSYERTLEQTPTVLRETTRYRLVIPWFGWLFARPVRRTIARRGTVSPYGVQPWWAPPDRLDPRQALLLGLLAAASMSAAFANTLFTQTANYAAKDFDIGKFGQGIGGVIVRVGIVFALPIAFLADRVGRRRMIVFAAWLAPTISALGALSPNFAVLVATQSVGRPMGLALDLLVAVAAAEEMPRNSRAYAISVLAMASGLGAGVAVMGLPLAGIGTSGWRLVYLLGLVWLVVAFDLRRRLPETRRFERPHVTAPPLQMSRFAQIALVSFFANLFVAPASFFQNRYLDDVRGLSATAISIFTLATATPAALGFVIGGRIADVRGRRRLLVVAVPLSSALLIWSFSVAGAGLWFGAFGAGLLGGVAYPAFAVYRTEMFPTGNRGRAAGLITAAALVGGSIGILATGQLLDRGWSYGTTMTLMALGQVVAVIIIVARYPETAHRDLDELNPEPVSPVDPAATH</sequence>
<dbReference type="InterPro" id="IPR036259">
    <property type="entry name" value="MFS_trans_sf"/>
</dbReference>
<dbReference type="SUPFAM" id="SSF103473">
    <property type="entry name" value="MFS general substrate transporter"/>
    <property type="match status" value="1"/>
</dbReference>
<feature type="transmembrane region" description="Helical" evidence="5">
    <location>
        <begin position="343"/>
        <end position="360"/>
    </location>
</feature>
<accession>A0A6J7EPR3</accession>
<feature type="transmembrane region" description="Helical" evidence="5">
    <location>
        <begin position="237"/>
        <end position="256"/>
    </location>
</feature>
<name>A0A6J7EPR3_9ZZZZ</name>
<dbReference type="InterPro" id="IPR005829">
    <property type="entry name" value="Sugar_transporter_CS"/>
</dbReference>
<keyword evidence="4 5" id="KW-0472">Membrane</keyword>
<feature type="transmembrane region" description="Helical" evidence="5">
    <location>
        <begin position="207"/>
        <end position="231"/>
    </location>
</feature>
<evidence type="ECO:0000256" key="1">
    <source>
        <dbReference type="ARBA" id="ARBA00004141"/>
    </source>
</evidence>
<dbReference type="InterPro" id="IPR011701">
    <property type="entry name" value="MFS"/>
</dbReference>
<feature type="transmembrane region" description="Helical" evidence="5">
    <location>
        <begin position="277"/>
        <end position="296"/>
    </location>
</feature>
<dbReference type="PANTHER" id="PTHR23508">
    <property type="entry name" value="CARBOXYLIC ACID TRANSPORTER PROTEIN HOMOLOG"/>
    <property type="match status" value="1"/>
</dbReference>
<feature type="transmembrane region" description="Helical" evidence="5">
    <location>
        <begin position="366"/>
        <end position="388"/>
    </location>
</feature>
<dbReference type="EMBL" id="CAFBLP010000049">
    <property type="protein sequence ID" value="CAB4884181.1"/>
    <property type="molecule type" value="Genomic_DNA"/>
</dbReference>
<keyword evidence="3 5" id="KW-1133">Transmembrane helix</keyword>
<protein>
    <submittedName>
        <fullName evidence="7">Unannotated protein</fullName>
    </submittedName>
</protein>
<dbReference type="Pfam" id="PF07690">
    <property type="entry name" value="MFS_1"/>
    <property type="match status" value="2"/>
</dbReference>
<dbReference type="PANTHER" id="PTHR23508:SF10">
    <property type="entry name" value="CARBOXYLIC ACID TRANSPORTER PROTEIN HOMOLOG"/>
    <property type="match status" value="1"/>
</dbReference>
<evidence type="ECO:0000259" key="6">
    <source>
        <dbReference type="PROSITE" id="PS50850"/>
    </source>
</evidence>
<dbReference type="PROSITE" id="PS50850">
    <property type="entry name" value="MFS"/>
    <property type="match status" value="1"/>
</dbReference>
<feature type="transmembrane region" description="Helical" evidence="5">
    <location>
        <begin position="400"/>
        <end position="423"/>
    </location>
</feature>
<dbReference type="PROSITE" id="PS00216">
    <property type="entry name" value="SUGAR_TRANSPORT_1"/>
    <property type="match status" value="1"/>
</dbReference>
<dbReference type="InterPro" id="IPR020846">
    <property type="entry name" value="MFS_dom"/>
</dbReference>
<evidence type="ECO:0000256" key="3">
    <source>
        <dbReference type="ARBA" id="ARBA00022989"/>
    </source>
</evidence>
<feature type="transmembrane region" description="Helical" evidence="5">
    <location>
        <begin position="308"/>
        <end position="331"/>
    </location>
</feature>
<gene>
    <name evidence="7" type="ORF">UFOPK3376_01899</name>
</gene>
<feature type="transmembrane region" description="Helical" evidence="5">
    <location>
        <begin position="81"/>
        <end position="101"/>
    </location>
</feature>
<reference evidence="7" key="1">
    <citation type="submission" date="2020-05" db="EMBL/GenBank/DDBJ databases">
        <authorList>
            <person name="Chiriac C."/>
            <person name="Salcher M."/>
            <person name="Ghai R."/>
            <person name="Kavagutti S V."/>
        </authorList>
    </citation>
    <scope>NUCLEOTIDE SEQUENCE</scope>
</reference>
<evidence type="ECO:0000313" key="7">
    <source>
        <dbReference type="EMBL" id="CAB4884181.1"/>
    </source>
</evidence>
<dbReference type="AlphaFoldDB" id="A0A6J7EPR3"/>
<dbReference type="Gene3D" id="1.20.1250.20">
    <property type="entry name" value="MFS general substrate transporter like domains"/>
    <property type="match status" value="2"/>
</dbReference>
<comment type="subcellular location">
    <subcellularLocation>
        <location evidence="1">Membrane</location>
        <topology evidence="1">Multi-pass membrane protein</topology>
    </subcellularLocation>
</comment>
<dbReference type="CDD" id="cd17316">
    <property type="entry name" value="MFS_SV2_like"/>
    <property type="match status" value="1"/>
</dbReference>
<dbReference type="GO" id="GO:0046943">
    <property type="term" value="F:carboxylic acid transmembrane transporter activity"/>
    <property type="evidence" value="ECO:0007669"/>
    <property type="project" value="TreeGrafter"/>
</dbReference>
<evidence type="ECO:0000256" key="5">
    <source>
        <dbReference type="SAM" id="Phobius"/>
    </source>
</evidence>
<dbReference type="GO" id="GO:0005886">
    <property type="term" value="C:plasma membrane"/>
    <property type="evidence" value="ECO:0007669"/>
    <property type="project" value="TreeGrafter"/>
</dbReference>